<dbReference type="Pfam" id="PF00571">
    <property type="entry name" value="CBS"/>
    <property type="match status" value="2"/>
</dbReference>
<dbReference type="Gene3D" id="3.10.580.10">
    <property type="entry name" value="CBS-domain"/>
    <property type="match status" value="2"/>
</dbReference>
<dbReference type="RefSeq" id="WP_093362430.1">
    <property type="nucleotide sequence ID" value="NZ_FOLG01000015.1"/>
</dbReference>
<reference evidence="4 5" key="1">
    <citation type="submission" date="2016-10" db="EMBL/GenBank/DDBJ databases">
        <authorList>
            <person name="de Groot N.N."/>
        </authorList>
    </citation>
    <scope>NUCLEOTIDE SEQUENCE [LARGE SCALE GENOMIC DNA]</scope>
    <source>
        <strain evidence="4 5">DSM 19548</strain>
    </source>
</reference>
<organism evidence="4 5">
    <name type="scientific">Tropicimonas isoalkanivorans</name>
    <dbReference type="NCBI Taxonomy" id="441112"/>
    <lineage>
        <taxon>Bacteria</taxon>
        <taxon>Pseudomonadati</taxon>
        <taxon>Pseudomonadota</taxon>
        <taxon>Alphaproteobacteria</taxon>
        <taxon>Rhodobacterales</taxon>
        <taxon>Roseobacteraceae</taxon>
        <taxon>Tropicimonas</taxon>
    </lineage>
</organism>
<proteinExistence type="predicted"/>
<dbReference type="OrthoDB" id="7841234at2"/>
<feature type="domain" description="CBS" evidence="3">
    <location>
        <begin position="9"/>
        <end position="68"/>
    </location>
</feature>
<dbReference type="AlphaFoldDB" id="A0A1I1PKH8"/>
<evidence type="ECO:0000256" key="2">
    <source>
        <dbReference type="PROSITE-ProRule" id="PRU00703"/>
    </source>
</evidence>
<gene>
    <name evidence="4" type="ORF">SAMN04488094_11582</name>
</gene>
<dbReference type="InterPro" id="IPR046342">
    <property type="entry name" value="CBS_dom_sf"/>
</dbReference>
<dbReference type="CDD" id="cd02205">
    <property type="entry name" value="CBS_pair_SF"/>
    <property type="match status" value="1"/>
</dbReference>
<keyword evidence="5" id="KW-1185">Reference proteome</keyword>
<dbReference type="STRING" id="441112.SAMN04488094_11582"/>
<dbReference type="PANTHER" id="PTHR43080:SF26">
    <property type="entry name" value="REGULATORY PROTEIN"/>
    <property type="match status" value="1"/>
</dbReference>
<evidence type="ECO:0000313" key="5">
    <source>
        <dbReference type="Proteomes" id="UP000198728"/>
    </source>
</evidence>
<dbReference type="InterPro" id="IPR051257">
    <property type="entry name" value="Diverse_CBS-Domain"/>
</dbReference>
<accession>A0A1I1PKH8</accession>
<dbReference type="Proteomes" id="UP000198728">
    <property type="component" value="Unassembled WGS sequence"/>
</dbReference>
<keyword evidence="1 2" id="KW-0129">CBS domain</keyword>
<dbReference type="PANTHER" id="PTHR43080">
    <property type="entry name" value="CBS DOMAIN-CONTAINING PROTEIN CBSX3, MITOCHONDRIAL"/>
    <property type="match status" value="1"/>
</dbReference>
<evidence type="ECO:0000313" key="4">
    <source>
        <dbReference type="EMBL" id="SFD10364.1"/>
    </source>
</evidence>
<evidence type="ECO:0000259" key="3">
    <source>
        <dbReference type="PROSITE" id="PS51371"/>
    </source>
</evidence>
<protein>
    <submittedName>
        <fullName evidence="4">CBS domain-containing protein</fullName>
    </submittedName>
</protein>
<name>A0A1I1PKH8_9RHOB</name>
<dbReference type="SUPFAM" id="SSF54631">
    <property type="entry name" value="CBS-domain pair"/>
    <property type="match status" value="1"/>
</dbReference>
<evidence type="ECO:0000256" key="1">
    <source>
        <dbReference type="ARBA" id="ARBA00023122"/>
    </source>
</evidence>
<dbReference type="EMBL" id="FOLG01000015">
    <property type="protein sequence ID" value="SFD10364.1"/>
    <property type="molecule type" value="Genomic_DNA"/>
</dbReference>
<dbReference type="PROSITE" id="PS51371">
    <property type="entry name" value="CBS"/>
    <property type="match status" value="1"/>
</dbReference>
<dbReference type="SMART" id="SM00116">
    <property type="entry name" value="CBS"/>
    <property type="match status" value="2"/>
</dbReference>
<sequence>MGLTCQDVMLPPELQETIRPDATVATAFNVIRRSRIRILPVVDENGKYIGVFTQPTLMKLLLPKAATIGSDRDNWRGRIGNLSFMSLSKEDFDAELERLKTVKVSDNLSNPKNIPIAAPDTPVMEGIYLIHKYKRHVILVDPETGRFVGTVSPNSLLDRVFGEVEILGM</sequence>
<dbReference type="InterPro" id="IPR000644">
    <property type="entry name" value="CBS_dom"/>
</dbReference>